<dbReference type="PANTHER" id="PTHR46621:SF1">
    <property type="entry name" value="SNRNA-ACTIVATING PROTEIN COMPLEX SUBUNIT 4"/>
    <property type="match status" value="1"/>
</dbReference>
<feature type="domain" description="Myb-like" evidence="5">
    <location>
        <begin position="59"/>
        <end position="109"/>
    </location>
</feature>
<dbReference type="Pfam" id="PF13921">
    <property type="entry name" value="Myb_DNA-bind_6"/>
    <property type="match status" value="1"/>
</dbReference>
<evidence type="ECO:0000256" key="1">
    <source>
        <dbReference type="ARBA" id="ARBA00023015"/>
    </source>
</evidence>
<evidence type="ECO:0000256" key="2">
    <source>
        <dbReference type="ARBA" id="ARBA00023125"/>
    </source>
</evidence>
<protein>
    <recommendedName>
        <fullName evidence="9">Myb-like DNA-binding domain containing protein</fullName>
    </recommendedName>
</protein>
<dbReference type="InterPro" id="IPR051575">
    <property type="entry name" value="Myb-like_DNA-bd"/>
</dbReference>
<keyword evidence="3" id="KW-0804">Transcription</keyword>
<dbReference type="Proteomes" id="UP001470230">
    <property type="component" value="Unassembled WGS sequence"/>
</dbReference>
<dbReference type="SUPFAM" id="SSF46689">
    <property type="entry name" value="Homeodomain-like"/>
    <property type="match status" value="1"/>
</dbReference>
<feature type="domain" description="Myb-like" evidence="5">
    <location>
        <begin position="12"/>
        <end position="58"/>
    </location>
</feature>
<comment type="caution">
    <text evidence="7">The sequence shown here is derived from an EMBL/GenBank/DDBJ whole genome shotgun (WGS) entry which is preliminary data.</text>
</comment>
<evidence type="ECO:0000259" key="5">
    <source>
        <dbReference type="PROSITE" id="PS50090"/>
    </source>
</evidence>
<evidence type="ECO:0000256" key="3">
    <source>
        <dbReference type="ARBA" id="ARBA00023163"/>
    </source>
</evidence>
<feature type="domain" description="HTH myb-type" evidence="6">
    <location>
        <begin position="59"/>
        <end position="113"/>
    </location>
</feature>
<dbReference type="InterPro" id="IPR001005">
    <property type="entry name" value="SANT/Myb"/>
</dbReference>
<sequence length="199" mass="23500">MTSNKTGKPHPKVKFSPEEDFRLRAIILRFGDHDWNLISSLMKDRNPRQCRERWLKYLAPNVRFEPWSPDEDHQLERLVHDFGQKWVKISRFFRNRTDINVKNRWLVLQRQKAKKSTQIETQLSPPEPVSLKPQLPVPILLKTTQIDLAPLDEPFALENPSEKTFPFFDTNQLNLNVWDGILPTTTVPFEPSVDPLHWN</sequence>
<evidence type="ECO:0008006" key="9">
    <source>
        <dbReference type="Google" id="ProtNLM"/>
    </source>
</evidence>
<gene>
    <name evidence="7" type="ORF">M9Y10_034476</name>
</gene>
<dbReference type="CDD" id="cd00167">
    <property type="entry name" value="SANT"/>
    <property type="match status" value="2"/>
</dbReference>
<reference evidence="7 8" key="1">
    <citation type="submission" date="2024-04" db="EMBL/GenBank/DDBJ databases">
        <title>Tritrichomonas musculus Genome.</title>
        <authorList>
            <person name="Alves-Ferreira E."/>
            <person name="Grigg M."/>
            <person name="Lorenzi H."/>
            <person name="Galac M."/>
        </authorList>
    </citation>
    <scope>NUCLEOTIDE SEQUENCE [LARGE SCALE GENOMIC DNA]</scope>
    <source>
        <strain evidence="7 8">EAF2021</strain>
    </source>
</reference>
<proteinExistence type="predicted"/>
<dbReference type="EMBL" id="JAPFFF010000005">
    <property type="protein sequence ID" value="KAK8889722.1"/>
    <property type="molecule type" value="Genomic_DNA"/>
</dbReference>
<evidence type="ECO:0000256" key="4">
    <source>
        <dbReference type="ARBA" id="ARBA00023242"/>
    </source>
</evidence>
<accession>A0ABR2KFS3</accession>
<keyword evidence="4" id="KW-0539">Nucleus</keyword>
<dbReference type="Gene3D" id="1.10.10.60">
    <property type="entry name" value="Homeodomain-like"/>
    <property type="match status" value="2"/>
</dbReference>
<dbReference type="InterPro" id="IPR009057">
    <property type="entry name" value="Homeodomain-like_sf"/>
</dbReference>
<keyword evidence="1" id="KW-0805">Transcription regulation</keyword>
<name>A0ABR2KFS3_9EUKA</name>
<organism evidence="7 8">
    <name type="scientific">Tritrichomonas musculus</name>
    <dbReference type="NCBI Taxonomy" id="1915356"/>
    <lineage>
        <taxon>Eukaryota</taxon>
        <taxon>Metamonada</taxon>
        <taxon>Parabasalia</taxon>
        <taxon>Tritrichomonadida</taxon>
        <taxon>Tritrichomonadidae</taxon>
        <taxon>Tritrichomonas</taxon>
    </lineage>
</organism>
<keyword evidence="2" id="KW-0238">DNA-binding</keyword>
<evidence type="ECO:0000259" key="6">
    <source>
        <dbReference type="PROSITE" id="PS51294"/>
    </source>
</evidence>
<evidence type="ECO:0000313" key="7">
    <source>
        <dbReference type="EMBL" id="KAK8889722.1"/>
    </source>
</evidence>
<dbReference type="SMART" id="SM00717">
    <property type="entry name" value="SANT"/>
    <property type="match status" value="2"/>
</dbReference>
<dbReference type="PROSITE" id="PS51294">
    <property type="entry name" value="HTH_MYB"/>
    <property type="match status" value="2"/>
</dbReference>
<dbReference type="InterPro" id="IPR017930">
    <property type="entry name" value="Myb_dom"/>
</dbReference>
<dbReference type="PROSITE" id="PS50090">
    <property type="entry name" value="MYB_LIKE"/>
    <property type="match status" value="2"/>
</dbReference>
<feature type="domain" description="HTH myb-type" evidence="6">
    <location>
        <begin position="7"/>
        <end position="58"/>
    </location>
</feature>
<dbReference type="PANTHER" id="PTHR46621">
    <property type="entry name" value="SNRNA-ACTIVATING PROTEIN COMPLEX SUBUNIT 4"/>
    <property type="match status" value="1"/>
</dbReference>
<keyword evidence="8" id="KW-1185">Reference proteome</keyword>
<evidence type="ECO:0000313" key="8">
    <source>
        <dbReference type="Proteomes" id="UP001470230"/>
    </source>
</evidence>